<feature type="compositionally biased region" description="Basic and acidic residues" evidence="3">
    <location>
        <begin position="424"/>
        <end position="433"/>
    </location>
</feature>
<dbReference type="InParanoid" id="A0A077ZPU0"/>
<feature type="compositionally biased region" description="Polar residues" evidence="3">
    <location>
        <begin position="1"/>
        <end position="12"/>
    </location>
</feature>
<dbReference type="PANTHER" id="PTHR46093:SF3">
    <property type="entry name" value="ACYL-COA-BINDING DOMAIN-CONTAINING PROTEIN 4"/>
    <property type="match status" value="1"/>
</dbReference>
<dbReference type="SUPFAM" id="SSF117281">
    <property type="entry name" value="Kelch motif"/>
    <property type="match status" value="1"/>
</dbReference>
<dbReference type="OMA" id="ERQPMKE"/>
<name>A0A077ZPU0_STYLE</name>
<dbReference type="Pfam" id="PF24681">
    <property type="entry name" value="Kelch_KLHDC2_KLHL20_DRC7"/>
    <property type="match status" value="1"/>
</dbReference>
<keyword evidence="2" id="KW-0677">Repeat</keyword>
<accession>A0A077ZPU0</accession>
<evidence type="ECO:0000313" key="5">
    <source>
        <dbReference type="Proteomes" id="UP000039865"/>
    </source>
</evidence>
<reference evidence="4 5" key="1">
    <citation type="submission" date="2014-06" db="EMBL/GenBank/DDBJ databases">
        <authorList>
            <person name="Swart Estienne"/>
        </authorList>
    </citation>
    <scope>NUCLEOTIDE SEQUENCE [LARGE SCALE GENOMIC DNA]</scope>
    <source>
        <strain evidence="4 5">130c</strain>
    </source>
</reference>
<feature type="compositionally biased region" description="Low complexity" evidence="3">
    <location>
        <begin position="406"/>
        <end position="422"/>
    </location>
</feature>
<feature type="compositionally biased region" description="Polar residues" evidence="3">
    <location>
        <begin position="396"/>
        <end position="405"/>
    </location>
</feature>
<keyword evidence="5" id="KW-1185">Reference proteome</keyword>
<feature type="region of interest" description="Disordered" evidence="3">
    <location>
        <begin position="396"/>
        <end position="433"/>
    </location>
</feature>
<proteinExistence type="predicted"/>
<dbReference type="EMBL" id="CCKQ01000815">
    <property type="protein sequence ID" value="CDW71913.1"/>
    <property type="molecule type" value="Genomic_DNA"/>
</dbReference>
<sequence length="433" mass="48407">MEGQNAHISEQNESLEDQNYYKQMPGQGFEGQVQDNGLGQFEEEEEKIQQKKTERKWFWAFPQIEGVPPSPRGGHSATLIGASILYFGGHYYGGKKQGYVYLNDTHVLDLNSSRWIKPKIQGTPPKPRYGHTAILAGSRIIIFGGKGGKNQAFRDLHALDPVTMTWYQGPEGAGAPLARFGHTANLVGGTKMFIFGGWNGKDYYNDLHILDLEIMAWSRPNVTGPAPSPRQGHASILIGNNLVVHGGFKLREDQLKNCGLNQGSAVNASYLNDIRVLDTDTFTWSRLRISDEPPEARYGHTLNISGSDIIMFGGWTVNSGNRAKHEIKKEQCDYFMIWNTETMSWKRGKYIGNPPTQRYGHTSTAIGPHLLIFGGWEFSKAQNEIIVLREFNQEQGASGQNNNTLGGTQSKGSQEQSQKSIKNISDHMKEFRE</sequence>
<feature type="region of interest" description="Disordered" evidence="3">
    <location>
        <begin position="1"/>
        <end position="47"/>
    </location>
</feature>
<dbReference type="Proteomes" id="UP000039865">
    <property type="component" value="Unassembled WGS sequence"/>
</dbReference>
<protein>
    <submittedName>
        <fullName evidence="4">Kelch repeat</fullName>
    </submittedName>
</protein>
<gene>
    <name evidence="4" type="primary">Contig16167.g17234</name>
    <name evidence="4" type="ORF">STYLEM_864</name>
</gene>
<dbReference type="Gene3D" id="2.120.10.80">
    <property type="entry name" value="Kelch-type beta propeller"/>
    <property type="match status" value="2"/>
</dbReference>
<evidence type="ECO:0000256" key="1">
    <source>
        <dbReference type="ARBA" id="ARBA00022441"/>
    </source>
</evidence>
<dbReference type="PANTHER" id="PTHR46093">
    <property type="entry name" value="ACYL-COA-BINDING DOMAIN-CONTAINING PROTEIN 5"/>
    <property type="match status" value="1"/>
</dbReference>
<evidence type="ECO:0000256" key="3">
    <source>
        <dbReference type="SAM" id="MobiDB-lite"/>
    </source>
</evidence>
<evidence type="ECO:0000313" key="4">
    <source>
        <dbReference type="EMBL" id="CDW71913.1"/>
    </source>
</evidence>
<dbReference type="InterPro" id="IPR015915">
    <property type="entry name" value="Kelch-typ_b-propeller"/>
</dbReference>
<dbReference type="OrthoDB" id="10251809at2759"/>
<dbReference type="AlphaFoldDB" id="A0A077ZPU0"/>
<keyword evidence="1" id="KW-0880">Kelch repeat</keyword>
<evidence type="ECO:0000256" key="2">
    <source>
        <dbReference type="ARBA" id="ARBA00022737"/>
    </source>
</evidence>
<organism evidence="4 5">
    <name type="scientific">Stylonychia lemnae</name>
    <name type="common">Ciliate</name>
    <dbReference type="NCBI Taxonomy" id="5949"/>
    <lineage>
        <taxon>Eukaryota</taxon>
        <taxon>Sar</taxon>
        <taxon>Alveolata</taxon>
        <taxon>Ciliophora</taxon>
        <taxon>Intramacronucleata</taxon>
        <taxon>Spirotrichea</taxon>
        <taxon>Stichotrichia</taxon>
        <taxon>Sporadotrichida</taxon>
        <taxon>Oxytrichidae</taxon>
        <taxon>Stylonychinae</taxon>
        <taxon>Stylonychia</taxon>
    </lineage>
</organism>